<evidence type="ECO:0000256" key="1">
    <source>
        <dbReference type="ARBA" id="ARBA00022723"/>
    </source>
</evidence>
<dbReference type="InterPro" id="IPR013083">
    <property type="entry name" value="Znf_RING/FYVE/PHD"/>
</dbReference>
<reference evidence="8" key="1">
    <citation type="submission" date="2023-07" db="EMBL/GenBank/DDBJ databases">
        <authorList>
            <consortium name="AG Swart"/>
            <person name="Singh M."/>
            <person name="Singh A."/>
            <person name="Seah K."/>
            <person name="Emmerich C."/>
        </authorList>
    </citation>
    <scope>NUCLEOTIDE SEQUENCE</scope>
    <source>
        <strain evidence="8">DP1</strain>
    </source>
</reference>
<evidence type="ECO:0000259" key="7">
    <source>
        <dbReference type="PROSITE" id="PS50089"/>
    </source>
</evidence>
<gene>
    <name evidence="8" type="ORF">ECRASSUSDP1_LOCUS26484</name>
</gene>
<keyword evidence="6" id="KW-1133">Transmembrane helix</keyword>
<keyword evidence="9" id="KW-1185">Reference proteome</keyword>
<keyword evidence="3" id="KW-0862">Zinc</keyword>
<dbReference type="PROSITE" id="PS50089">
    <property type="entry name" value="ZF_RING_2"/>
    <property type="match status" value="1"/>
</dbReference>
<evidence type="ECO:0000256" key="5">
    <source>
        <dbReference type="SAM" id="MobiDB-lite"/>
    </source>
</evidence>
<organism evidence="8 9">
    <name type="scientific">Euplotes crassus</name>
    <dbReference type="NCBI Taxonomy" id="5936"/>
    <lineage>
        <taxon>Eukaryota</taxon>
        <taxon>Sar</taxon>
        <taxon>Alveolata</taxon>
        <taxon>Ciliophora</taxon>
        <taxon>Intramacronucleata</taxon>
        <taxon>Spirotrichea</taxon>
        <taxon>Hypotrichia</taxon>
        <taxon>Euplotida</taxon>
        <taxon>Euplotidae</taxon>
        <taxon>Moneuplotes</taxon>
    </lineage>
</organism>
<dbReference type="PANTHER" id="PTHR45798">
    <property type="entry name" value="RING-H2 FINGER PROTEIN ATL61-RELATED-RELATED"/>
    <property type="match status" value="1"/>
</dbReference>
<feature type="transmembrane region" description="Helical" evidence="6">
    <location>
        <begin position="679"/>
        <end position="704"/>
    </location>
</feature>
<dbReference type="Pfam" id="PF13639">
    <property type="entry name" value="zf-RING_2"/>
    <property type="match status" value="1"/>
</dbReference>
<protein>
    <recommendedName>
        <fullName evidence="7">RING-type domain-containing protein</fullName>
    </recommendedName>
</protein>
<dbReference type="InterPro" id="IPR052788">
    <property type="entry name" value="RING-type_E3_ligase_ATL"/>
</dbReference>
<dbReference type="EMBL" id="CAMPGE010027301">
    <property type="protein sequence ID" value="CAI2384944.1"/>
    <property type="molecule type" value="Genomic_DNA"/>
</dbReference>
<dbReference type="PANTHER" id="PTHR45798:SF97">
    <property type="entry name" value="ALCOHOL-SENSITIVE RING FINGER PROTEIN 1"/>
    <property type="match status" value="1"/>
</dbReference>
<proteinExistence type="predicted"/>
<feature type="region of interest" description="Disordered" evidence="5">
    <location>
        <begin position="650"/>
        <end position="671"/>
    </location>
</feature>
<feature type="domain" description="RING-type" evidence="7">
    <location>
        <begin position="761"/>
        <end position="809"/>
    </location>
</feature>
<dbReference type="AlphaFoldDB" id="A0AAD1Y5L7"/>
<keyword evidence="2 4" id="KW-0863">Zinc-finger</keyword>
<name>A0AAD1Y5L7_EUPCR</name>
<evidence type="ECO:0000256" key="2">
    <source>
        <dbReference type="ARBA" id="ARBA00022771"/>
    </source>
</evidence>
<keyword evidence="6" id="KW-0812">Transmembrane</keyword>
<dbReference type="Proteomes" id="UP001295684">
    <property type="component" value="Unassembled WGS sequence"/>
</dbReference>
<keyword evidence="6" id="KW-0472">Membrane</keyword>
<dbReference type="InterPro" id="IPR001841">
    <property type="entry name" value="Znf_RING"/>
</dbReference>
<evidence type="ECO:0000256" key="4">
    <source>
        <dbReference type="PROSITE-ProRule" id="PRU00175"/>
    </source>
</evidence>
<sequence length="812" mass="89192">MFCSGNALHMDTMATNQADSSYFVNGAPEDCQISASNQVVGVYCAEQKYLFFHKKDEFFNGDLSTQKVEILKPEYGIAKVHKGSGDFFVTSTFSDDSNWAVTQVVDGEIKTVHWRAYGLTPLNFAFDDLLFVDYGIFVGDGKYYWGVGYLDMDSISVNFRETTEVKGLDIKFKEDGFFGILWSTHYIESTGSYQLYRRDINPLFHIFNNVTYTSIGDNCGTVVESSTDIVAVACPSSTDPTSSFITILKVDGLTVIHTQTSTSNTFSIGGSLQILSFMNHHQVFYRSLKTSTGYLSQISMIEVFQDKQNSSDFKTHLIEEAFSDDTYKYFGKHFSISSSGATNKIYISSALSGSTNSVAHEFEVASICSHQQVYASSTKLCLPVNSGSVALGLQASSPTTCASIDDSVDYNRFIGESICDFGCSSGQFGKNCQSCSAYMARVGQVAPSGYSWDDTATNQCKLKSSTTGLAYCTEFTRCSECISSGQCEYSNYQCKSTTQSLEASPGSIYDKCYSEGTKEHPIKFCGQSVIDMRTFNSSYNVMPTNSKMPRGILCRYKLTLNESISDSFTIEADSSVTIKMQMVKNGIPSDVNPTSRRNLGQDGRNLALASSTFSVSDADSVNVLFMTNSDLDGPTISMASSKNYYDSGVSTPSPSPIVDNGPSAVGRTDAKSSNSKKKIGIILGVCLSVFVIAVILGVSLVCFLRIRKRKKSSETTVEGSEQVEVSRTSSEIPPLEVRKKLDMCKEEQYACKVDAFSIGNCIVCLKDFQDEAKVRVIPKCNHMFHSDCLKQVLLSSYKGDKVYKCPLCNNRI</sequence>
<dbReference type="GO" id="GO:0008270">
    <property type="term" value="F:zinc ion binding"/>
    <property type="evidence" value="ECO:0007669"/>
    <property type="project" value="UniProtKB-KW"/>
</dbReference>
<accession>A0AAD1Y5L7</accession>
<evidence type="ECO:0000256" key="3">
    <source>
        <dbReference type="ARBA" id="ARBA00022833"/>
    </source>
</evidence>
<dbReference type="SMART" id="SM00184">
    <property type="entry name" value="RING"/>
    <property type="match status" value="1"/>
</dbReference>
<keyword evidence="1" id="KW-0479">Metal-binding</keyword>
<evidence type="ECO:0000313" key="9">
    <source>
        <dbReference type="Proteomes" id="UP001295684"/>
    </source>
</evidence>
<evidence type="ECO:0000313" key="8">
    <source>
        <dbReference type="EMBL" id="CAI2384944.1"/>
    </source>
</evidence>
<dbReference type="SUPFAM" id="SSF57850">
    <property type="entry name" value="RING/U-box"/>
    <property type="match status" value="1"/>
</dbReference>
<dbReference type="Gene3D" id="3.30.40.10">
    <property type="entry name" value="Zinc/RING finger domain, C3HC4 (zinc finger)"/>
    <property type="match status" value="1"/>
</dbReference>
<comment type="caution">
    <text evidence="8">The sequence shown here is derived from an EMBL/GenBank/DDBJ whole genome shotgun (WGS) entry which is preliminary data.</text>
</comment>
<evidence type="ECO:0000256" key="6">
    <source>
        <dbReference type="SAM" id="Phobius"/>
    </source>
</evidence>